<evidence type="ECO:0000313" key="1">
    <source>
        <dbReference type="EMBL" id="AHJ96931.1"/>
    </source>
</evidence>
<dbReference type="Proteomes" id="UP000019423">
    <property type="component" value="Chromosome"/>
</dbReference>
<accession>W8F305</accession>
<protein>
    <submittedName>
        <fullName evidence="1">Uncharacterized protein</fullName>
    </submittedName>
</protein>
<organism evidence="1 2">
    <name type="scientific">Hymenobacter swuensis DY53</name>
    <dbReference type="NCBI Taxonomy" id="1227739"/>
    <lineage>
        <taxon>Bacteria</taxon>
        <taxon>Pseudomonadati</taxon>
        <taxon>Bacteroidota</taxon>
        <taxon>Cytophagia</taxon>
        <taxon>Cytophagales</taxon>
        <taxon>Hymenobacteraceae</taxon>
        <taxon>Hymenobacter</taxon>
    </lineage>
</organism>
<sequence length="52" mass="6316">MTVPKGTFKTYIMRYENGDKSYWNADEGLIMYERYWQGRREGTLKLTKIQTF</sequence>
<dbReference type="KEGG" id="hsw:Hsw_1336"/>
<dbReference type="AlphaFoldDB" id="W8F305"/>
<dbReference type="PATRIC" id="fig|1227739.3.peg.1573"/>
<gene>
    <name evidence="1" type="ORF">Hsw_1336</name>
</gene>
<reference evidence="1 2" key="1">
    <citation type="submission" date="2014-01" db="EMBL/GenBank/DDBJ databases">
        <title>Complete genome sequence of ionizing-radiation resistance bacterium Hymenobacter swuensis DY53.</title>
        <authorList>
            <person name="Jung J.-H."/>
            <person name="Jeong S.-W."/>
            <person name="Joe M.-H."/>
            <person name="Cho y.-j."/>
            <person name="Kim M.-K."/>
            <person name="Lim S.-Y."/>
        </authorList>
    </citation>
    <scope>NUCLEOTIDE SEQUENCE [LARGE SCALE GENOMIC DNA]</scope>
    <source>
        <strain evidence="1 2">DY53</strain>
    </source>
</reference>
<proteinExistence type="predicted"/>
<name>W8F305_9BACT</name>
<dbReference type="EMBL" id="CP007145">
    <property type="protein sequence ID" value="AHJ96931.1"/>
    <property type="molecule type" value="Genomic_DNA"/>
</dbReference>
<keyword evidence="2" id="KW-1185">Reference proteome</keyword>
<evidence type="ECO:0000313" key="2">
    <source>
        <dbReference type="Proteomes" id="UP000019423"/>
    </source>
</evidence>
<dbReference type="HOGENOM" id="CLU_3080684_0_0_10"/>